<keyword evidence="5" id="KW-0812">Transmembrane</keyword>
<keyword evidence="2 4" id="KW-0863">Zinc-finger</keyword>
<evidence type="ECO:0000256" key="4">
    <source>
        <dbReference type="PROSITE-ProRule" id="PRU01343"/>
    </source>
</evidence>
<keyword evidence="1" id="KW-0479">Metal-binding</keyword>
<dbReference type="PANTHER" id="PTHR33248">
    <property type="entry name" value="ZINC ION-BINDING PROTEIN"/>
    <property type="match status" value="1"/>
</dbReference>
<feature type="transmembrane region" description="Helical" evidence="5">
    <location>
        <begin position="79"/>
        <end position="97"/>
    </location>
</feature>
<dbReference type="OrthoDB" id="5418639at2759"/>
<evidence type="ECO:0000256" key="2">
    <source>
        <dbReference type="ARBA" id="ARBA00022771"/>
    </source>
</evidence>
<evidence type="ECO:0000256" key="3">
    <source>
        <dbReference type="ARBA" id="ARBA00022833"/>
    </source>
</evidence>
<dbReference type="AlphaFoldDB" id="A0A2U1MB42"/>
<dbReference type="InterPro" id="IPR010666">
    <property type="entry name" value="Znf_GRF"/>
</dbReference>
<evidence type="ECO:0000256" key="1">
    <source>
        <dbReference type="ARBA" id="ARBA00022723"/>
    </source>
</evidence>
<sequence>MVWCRCGRVCIIKTSWTDAHSGCRFYSCPIEGSRCGWIDWFDPPICERTVQIIPGLLKARNRHETAIEELTRQLRKIKMYLMFSLLGFLSIVVTYILA</sequence>
<dbReference type="Proteomes" id="UP000245207">
    <property type="component" value="Unassembled WGS sequence"/>
</dbReference>
<name>A0A2U1MB42_ARTAN</name>
<gene>
    <name evidence="7" type="ORF">CTI12_AA398240</name>
</gene>
<evidence type="ECO:0000259" key="6">
    <source>
        <dbReference type="PROSITE" id="PS51999"/>
    </source>
</evidence>
<dbReference type="EMBL" id="PKPP01005889">
    <property type="protein sequence ID" value="PWA58468.1"/>
    <property type="molecule type" value="Genomic_DNA"/>
</dbReference>
<protein>
    <submittedName>
        <fullName evidence="7">Zinc finger, GRF-type</fullName>
    </submittedName>
</protein>
<feature type="domain" description="GRF-type" evidence="6">
    <location>
        <begin position="4"/>
        <end position="44"/>
    </location>
</feature>
<evidence type="ECO:0000313" key="7">
    <source>
        <dbReference type="EMBL" id="PWA58468.1"/>
    </source>
</evidence>
<reference evidence="7 8" key="1">
    <citation type="journal article" date="2018" name="Mol. Plant">
        <title>The genome of Artemisia annua provides insight into the evolution of Asteraceae family and artemisinin biosynthesis.</title>
        <authorList>
            <person name="Shen Q."/>
            <person name="Zhang L."/>
            <person name="Liao Z."/>
            <person name="Wang S."/>
            <person name="Yan T."/>
            <person name="Shi P."/>
            <person name="Liu M."/>
            <person name="Fu X."/>
            <person name="Pan Q."/>
            <person name="Wang Y."/>
            <person name="Lv Z."/>
            <person name="Lu X."/>
            <person name="Zhang F."/>
            <person name="Jiang W."/>
            <person name="Ma Y."/>
            <person name="Chen M."/>
            <person name="Hao X."/>
            <person name="Li L."/>
            <person name="Tang Y."/>
            <person name="Lv G."/>
            <person name="Zhou Y."/>
            <person name="Sun X."/>
            <person name="Brodelius P.E."/>
            <person name="Rose J.K.C."/>
            <person name="Tang K."/>
        </authorList>
    </citation>
    <scope>NUCLEOTIDE SEQUENCE [LARGE SCALE GENOMIC DNA]</scope>
    <source>
        <strain evidence="8">cv. Huhao1</strain>
        <tissue evidence="7">Leaf</tissue>
    </source>
</reference>
<evidence type="ECO:0000256" key="5">
    <source>
        <dbReference type="SAM" id="Phobius"/>
    </source>
</evidence>
<comment type="caution">
    <text evidence="7">The sequence shown here is derived from an EMBL/GenBank/DDBJ whole genome shotgun (WGS) entry which is preliminary data.</text>
</comment>
<keyword evidence="5" id="KW-0472">Membrane</keyword>
<keyword evidence="3" id="KW-0862">Zinc</keyword>
<proteinExistence type="predicted"/>
<accession>A0A2U1MB42</accession>
<evidence type="ECO:0000313" key="8">
    <source>
        <dbReference type="Proteomes" id="UP000245207"/>
    </source>
</evidence>
<dbReference type="PROSITE" id="PS51999">
    <property type="entry name" value="ZF_GRF"/>
    <property type="match status" value="1"/>
</dbReference>
<organism evidence="7 8">
    <name type="scientific">Artemisia annua</name>
    <name type="common">Sweet wormwood</name>
    <dbReference type="NCBI Taxonomy" id="35608"/>
    <lineage>
        <taxon>Eukaryota</taxon>
        <taxon>Viridiplantae</taxon>
        <taxon>Streptophyta</taxon>
        <taxon>Embryophyta</taxon>
        <taxon>Tracheophyta</taxon>
        <taxon>Spermatophyta</taxon>
        <taxon>Magnoliopsida</taxon>
        <taxon>eudicotyledons</taxon>
        <taxon>Gunneridae</taxon>
        <taxon>Pentapetalae</taxon>
        <taxon>asterids</taxon>
        <taxon>campanulids</taxon>
        <taxon>Asterales</taxon>
        <taxon>Asteraceae</taxon>
        <taxon>Asteroideae</taxon>
        <taxon>Anthemideae</taxon>
        <taxon>Artemisiinae</taxon>
        <taxon>Artemisia</taxon>
    </lineage>
</organism>
<dbReference type="GO" id="GO:0008270">
    <property type="term" value="F:zinc ion binding"/>
    <property type="evidence" value="ECO:0007669"/>
    <property type="project" value="UniProtKB-KW"/>
</dbReference>
<keyword evidence="5" id="KW-1133">Transmembrane helix</keyword>
<keyword evidence="8" id="KW-1185">Reference proteome</keyword>